<protein>
    <submittedName>
        <fullName evidence="1">Uncharacterized protein</fullName>
    </submittedName>
</protein>
<comment type="caution">
    <text evidence="1">The sequence shown here is derived from an EMBL/GenBank/DDBJ whole genome shotgun (WGS) entry which is preliminary data.</text>
</comment>
<name>A0A250WXV9_9CHLO</name>
<dbReference type="OrthoDB" id="43744at2759"/>
<keyword evidence="2" id="KW-1185">Reference proteome</keyword>
<evidence type="ECO:0000313" key="1">
    <source>
        <dbReference type="EMBL" id="GAX75673.1"/>
    </source>
</evidence>
<evidence type="ECO:0000313" key="2">
    <source>
        <dbReference type="Proteomes" id="UP000232323"/>
    </source>
</evidence>
<gene>
    <name evidence="1" type="ORF">CEUSTIGMA_g3116.t1</name>
</gene>
<dbReference type="STRING" id="1157962.A0A250WXV9"/>
<accession>A0A250WXV9</accession>
<reference evidence="1 2" key="1">
    <citation type="submission" date="2017-08" db="EMBL/GenBank/DDBJ databases">
        <title>Acidophilic green algal genome provides insights into adaptation to an acidic environment.</title>
        <authorList>
            <person name="Hirooka S."/>
            <person name="Hirose Y."/>
            <person name="Kanesaki Y."/>
            <person name="Higuchi S."/>
            <person name="Fujiwara T."/>
            <person name="Onuma R."/>
            <person name="Era A."/>
            <person name="Ohbayashi R."/>
            <person name="Uzuka A."/>
            <person name="Nozaki H."/>
            <person name="Yoshikawa H."/>
            <person name="Miyagishima S.Y."/>
        </authorList>
    </citation>
    <scope>NUCLEOTIDE SEQUENCE [LARGE SCALE GENOMIC DNA]</scope>
    <source>
        <strain evidence="1 2">NIES-2499</strain>
    </source>
</reference>
<organism evidence="1 2">
    <name type="scientific">Chlamydomonas eustigma</name>
    <dbReference type="NCBI Taxonomy" id="1157962"/>
    <lineage>
        <taxon>Eukaryota</taxon>
        <taxon>Viridiplantae</taxon>
        <taxon>Chlorophyta</taxon>
        <taxon>core chlorophytes</taxon>
        <taxon>Chlorophyceae</taxon>
        <taxon>CS clade</taxon>
        <taxon>Chlamydomonadales</taxon>
        <taxon>Chlamydomonadaceae</taxon>
        <taxon>Chlamydomonas</taxon>
    </lineage>
</organism>
<dbReference type="Proteomes" id="UP000232323">
    <property type="component" value="Unassembled WGS sequence"/>
</dbReference>
<proteinExistence type="predicted"/>
<dbReference type="AlphaFoldDB" id="A0A250WXV9"/>
<dbReference type="EMBL" id="BEGY01000013">
    <property type="protein sequence ID" value="GAX75673.1"/>
    <property type="molecule type" value="Genomic_DNA"/>
</dbReference>
<sequence>MACPIYSVDPSPDGNFLLVSWLEKPYSFNVPCGRFPQRTQLWDRSGSLVREIAALPLAEDIPIADDGDPSVEVSPRDVVYTIAAKAAENDIQPSILAKTDLRCGGVAWG</sequence>